<dbReference type="EMBL" id="CTEE01000001">
    <property type="protein sequence ID" value="CQD13073.1"/>
    <property type="molecule type" value="Genomic_DNA"/>
</dbReference>
<gene>
    <name evidence="4" type="ORF">BN1232_02528</name>
    <name evidence="5" type="ORF">MJO58_11605</name>
</gene>
<evidence type="ECO:0000256" key="2">
    <source>
        <dbReference type="PIRSR" id="PIRSR600888-1"/>
    </source>
</evidence>
<dbReference type="Proteomes" id="UP001055171">
    <property type="component" value="Chromosome"/>
</dbReference>
<evidence type="ECO:0000313" key="5">
    <source>
        <dbReference type="EMBL" id="ULP44502.1"/>
    </source>
</evidence>
<feature type="active site" description="Proton donor" evidence="2">
    <location>
        <position position="132"/>
    </location>
</feature>
<evidence type="ECO:0000256" key="3">
    <source>
        <dbReference type="PIRSR" id="PIRSR600888-3"/>
    </source>
</evidence>
<accession>A0A0E3WC93</accession>
<dbReference type="CDD" id="cd00438">
    <property type="entry name" value="cupin_RmlC"/>
    <property type="match status" value="1"/>
</dbReference>
<evidence type="ECO:0000313" key="4">
    <source>
        <dbReference type="EMBL" id="CQD13073.1"/>
    </source>
</evidence>
<organism evidence="4 6">
    <name type="scientific">Mycobacterium lentiflavum</name>
    <dbReference type="NCBI Taxonomy" id="141349"/>
    <lineage>
        <taxon>Bacteria</taxon>
        <taxon>Bacillati</taxon>
        <taxon>Actinomycetota</taxon>
        <taxon>Actinomycetes</taxon>
        <taxon>Mycobacteriales</taxon>
        <taxon>Mycobacteriaceae</taxon>
        <taxon>Mycobacterium</taxon>
        <taxon>Mycobacterium simiae complex</taxon>
    </lineage>
</organism>
<reference evidence="4 6" key="1">
    <citation type="submission" date="2015-03" db="EMBL/GenBank/DDBJ databases">
        <authorList>
            <person name="Urmite Genomes"/>
        </authorList>
    </citation>
    <scope>NUCLEOTIDE SEQUENCE [LARGE SCALE GENOMIC DNA]</scope>
    <source>
        <strain evidence="4 6">CSUR P1491</strain>
    </source>
</reference>
<dbReference type="Pfam" id="PF00908">
    <property type="entry name" value="dTDP_sugar_isom"/>
    <property type="match status" value="1"/>
</dbReference>
<dbReference type="EMBL" id="CP092423">
    <property type="protein sequence ID" value="ULP44502.1"/>
    <property type="molecule type" value="Genomic_DNA"/>
</dbReference>
<dbReference type="InterPro" id="IPR014710">
    <property type="entry name" value="RmlC-like_jellyroll"/>
</dbReference>
<evidence type="ECO:0000256" key="1">
    <source>
        <dbReference type="ARBA" id="ARBA00010154"/>
    </source>
</evidence>
<dbReference type="InterPro" id="IPR011051">
    <property type="entry name" value="RmlC_Cupin_sf"/>
</dbReference>
<dbReference type="GO" id="GO:0008830">
    <property type="term" value="F:dTDP-4-dehydrorhamnose 3,5-epimerase activity"/>
    <property type="evidence" value="ECO:0007669"/>
    <property type="project" value="InterPro"/>
</dbReference>
<dbReference type="STRING" id="141349.BN1232_02528"/>
<dbReference type="RefSeq" id="WP_090601620.1">
    <property type="nucleotide sequence ID" value="NZ_CP092423.2"/>
</dbReference>
<feature type="site" description="Participates in a stacking interaction with the thymidine ring of dTDP-4-oxo-6-deoxyglucose" evidence="3">
    <location>
        <position position="138"/>
    </location>
</feature>
<dbReference type="OrthoDB" id="9800680at2"/>
<dbReference type="Proteomes" id="UP000199251">
    <property type="component" value="Unassembled WGS sequence"/>
</dbReference>
<dbReference type="PANTHER" id="PTHR21047">
    <property type="entry name" value="DTDP-6-DEOXY-D-GLUCOSE-3,5 EPIMERASE"/>
    <property type="match status" value="1"/>
</dbReference>
<comment type="similarity">
    <text evidence="1">Belongs to the dTDP-4-dehydrorhamnose 3,5-epimerase family.</text>
</comment>
<sequence length="183" mass="20544">MKILDTPLADLKIAHSVPHRDQRGAFTRLFCAEELQPVLGQRHVVQINHSRTSSVGAVRGMHFQYPPHAEMKMIRCLRGRVWDVAVDLRAGSSTFLHWHAQELAQDDAQMLVIPEGFAHGFQVLEPESELLYLHTAFYHPPAEGGLRHDDPRLDIAWPLPPQDLSSRDLSHPLLGADFTGVAV</sequence>
<dbReference type="PANTHER" id="PTHR21047:SF2">
    <property type="entry name" value="THYMIDINE DIPHOSPHO-4-KETO-RHAMNOSE 3,5-EPIMERASE"/>
    <property type="match status" value="1"/>
</dbReference>
<dbReference type="Gene3D" id="2.60.120.10">
    <property type="entry name" value="Jelly Rolls"/>
    <property type="match status" value="1"/>
</dbReference>
<dbReference type="GO" id="GO:0005829">
    <property type="term" value="C:cytosol"/>
    <property type="evidence" value="ECO:0007669"/>
    <property type="project" value="TreeGrafter"/>
</dbReference>
<feature type="active site" description="Proton acceptor" evidence="2">
    <location>
        <position position="62"/>
    </location>
</feature>
<evidence type="ECO:0000313" key="6">
    <source>
        <dbReference type="Proteomes" id="UP000199251"/>
    </source>
</evidence>
<name>A0A0E3WC93_MYCLN</name>
<dbReference type="SUPFAM" id="SSF51182">
    <property type="entry name" value="RmlC-like cupins"/>
    <property type="match status" value="1"/>
</dbReference>
<dbReference type="GO" id="GO:0019305">
    <property type="term" value="P:dTDP-rhamnose biosynthetic process"/>
    <property type="evidence" value="ECO:0007669"/>
    <property type="project" value="TreeGrafter"/>
</dbReference>
<dbReference type="GO" id="GO:0000271">
    <property type="term" value="P:polysaccharide biosynthetic process"/>
    <property type="evidence" value="ECO:0007669"/>
    <property type="project" value="TreeGrafter"/>
</dbReference>
<dbReference type="AlphaFoldDB" id="A0A0E3WC93"/>
<proteinExistence type="inferred from homology"/>
<protein>
    <submittedName>
        <fullName evidence="4 5">dTDP-4-dehydrorhamnose 3,5-epimerase</fullName>
    </submittedName>
</protein>
<reference evidence="5" key="2">
    <citation type="submission" date="2022-08" db="EMBL/GenBank/DDBJ databases">
        <title>Complete genome sequence of 14 non-tuberculosis mycobacteria type-strains.</title>
        <authorList>
            <person name="Igarashi Y."/>
            <person name="Osugi A."/>
            <person name="Mitarai S."/>
        </authorList>
    </citation>
    <scope>NUCLEOTIDE SEQUENCE</scope>
    <source>
        <strain evidence="5">ATCC 51985</strain>
    </source>
</reference>
<dbReference type="InterPro" id="IPR000888">
    <property type="entry name" value="RmlC-like"/>
</dbReference>
<evidence type="ECO:0000313" key="7">
    <source>
        <dbReference type="Proteomes" id="UP001055171"/>
    </source>
</evidence>
<keyword evidence="7" id="KW-1185">Reference proteome</keyword>